<dbReference type="GO" id="GO:0009254">
    <property type="term" value="P:peptidoglycan turnover"/>
    <property type="evidence" value="ECO:0007669"/>
    <property type="project" value="InterPro"/>
</dbReference>
<keyword evidence="1" id="KW-0732">Signal</keyword>
<accession>A0A2U3JWN3</accession>
<feature type="domain" description="G5" evidence="2">
    <location>
        <begin position="123"/>
        <end position="203"/>
    </location>
</feature>
<dbReference type="SMART" id="SM01208">
    <property type="entry name" value="G5"/>
    <property type="match status" value="1"/>
</dbReference>
<dbReference type="GO" id="GO:0019867">
    <property type="term" value="C:outer membrane"/>
    <property type="evidence" value="ECO:0007669"/>
    <property type="project" value="InterPro"/>
</dbReference>
<dbReference type="Pfam" id="PF07501">
    <property type="entry name" value="G5"/>
    <property type="match status" value="1"/>
</dbReference>
<dbReference type="InterPro" id="IPR010611">
    <property type="entry name" value="3D_dom"/>
</dbReference>
<dbReference type="Pfam" id="PF06725">
    <property type="entry name" value="3D"/>
    <property type="match status" value="1"/>
</dbReference>
<evidence type="ECO:0000313" key="3">
    <source>
        <dbReference type="EMBL" id="SPF31749.1"/>
    </source>
</evidence>
<evidence type="ECO:0000256" key="1">
    <source>
        <dbReference type="ARBA" id="ARBA00022729"/>
    </source>
</evidence>
<dbReference type="GO" id="GO:0004553">
    <property type="term" value="F:hydrolase activity, hydrolyzing O-glycosyl compounds"/>
    <property type="evidence" value="ECO:0007669"/>
    <property type="project" value="InterPro"/>
</dbReference>
<dbReference type="Gene3D" id="2.40.40.10">
    <property type="entry name" value="RlpA-like domain"/>
    <property type="match status" value="1"/>
</dbReference>
<dbReference type="SUPFAM" id="SSF50685">
    <property type="entry name" value="Barwin-like endoglucanases"/>
    <property type="match status" value="1"/>
</dbReference>
<dbReference type="OrthoDB" id="9798935at2"/>
<dbReference type="PANTHER" id="PTHR39160:SF4">
    <property type="entry name" value="RESUSCITATION-PROMOTING FACTOR RPFB"/>
    <property type="match status" value="1"/>
</dbReference>
<organism evidence="3 4">
    <name type="scientific">Candidatus Desulfosporosinus infrequens</name>
    <dbReference type="NCBI Taxonomy" id="2043169"/>
    <lineage>
        <taxon>Bacteria</taxon>
        <taxon>Bacillati</taxon>
        <taxon>Bacillota</taxon>
        <taxon>Clostridia</taxon>
        <taxon>Eubacteriales</taxon>
        <taxon>Desulfitobacteriaceae</taxon>
        <taxon>Desulfosporosinus</taxon>
    </lineage>
</organism>
<dbReference type="Proteomes" id="UP000238916">
    <property type="component" value="Unassembled WGS sequence"/>
</dbReference>
<dbReference type="PANTHER" id="PTHR39160">
    <property type="entry name" value="CELL WALL-BINDING PROTEIN YOCH"/>
    <property type="match status" value="1"/>
</dbReference>
<dbReference type="AlphaFoldDB" id="A0A2U3JWN3"/>
<evidence type="ECO:0000313" key="4">
    <source>
        <dbReference type="Proteomes" id="UP000238916"/>
    </source>
</evidence>
<proteinExistence type="predicted"/>
<dbReference type="InterPro" id="IPR036908">
    <property type="entry name" value="RlpA-like_sf"/>
</dbReference>
<dbReference type="InterPro" id="IPR011098">
    <property type="entry name" value="G5_dom"/>
</dbReference>
<reference evidence="4" key="1">
    <citation type="submission" date="2018-02" db="EMBL/GenBank/DDBJ databases">
        <authorList>
            <person name="Hausmann B."/>
        </authorList>
    </citation>
    <scope>NUCLEOTIDE SEQUENCE [LARGE SCALE GENOMIC DNA]</scope>
    <source>
        <strain evidence="4">Peat soil MAG SbF1</strain>
    </source>
</reference>
<dbReference type="CDD" id="cd22786">
    <property type="entry name" value="DPBB_YuiC-like"/>
    <property type="match status" value="1"/>
</dbReference>
<evidence type="ECO:0000259" key="2">
    <source>
        <dbReference type="PROSITE" id="PS51109"/>
    </source>
</evidence>
<dbReference type="PROSITE" id="PS51109">
    <property type="entry name" value="G5"/>
    <property type="match status" value="1"/>
</dbReference>
<dbReference type="InterPro" id="IPR051933">
    <property type="entry name" value="Resuscitation_pf_RpfB"/>
</dbReference>
<protein>
    <recommendedName>
        <fullName evidence="2">G5 domain-containing protein</fullName>
    </recommendedName>
</protein>
<dbReference type="Gene3D" id="2.20.230.10">
    <property type="entry name" value="Resuscitation-promoting factor rpfb"/>
    <property type="match status" value="1"/>
</dbReference>
<dbReference type="EMBL" id="OMOF01000006">
    <property type="protein sequence ID" value="SPF31749.1"/>
    <property type="molecule type" value="Genomic_DNA"/>
</dbReference>
<name>A0A2U3JWN3_9FIRM</name>
<gene>
    <name evidence="3" type="ORF">SBF1_1030002</name>
</gene>
<sequence length="306" mass="33408">MYSLPITTYSDYWRATKLWSSYIGGLAMFAAGTQYSTLSAPDITQTLQLPSQLTTQKSNTKVLGTELDFLDLQQRALSLGTVSRGETILGATVSRGVTSQGEESWGVTGQEVASQEVASQKSENGITCKTQKEEIEIPFDTQFIESDKLLPGMSQVQEEGENGLLSQVVRTFGVDGQPVNQQVQSSFILKRPKKKVIIQNSKPVIGESFELAKLKISQTLNVESTAYTYTGNKTAIGLAAREGLIAVDPKVIAMGSKVYVEGYGYAIAADTGGDIRGNRIDVFFSTLRQCLDWGRKPVHIYVLKPN</sequence>